<keyword evidence="2" id="KW-1185">Reference proteome</keyword>
<name>A0ABW1PMA5_9FLAO</name>
<accession>A0ABW1PMA5</accession>
<sequence length="184" mass="21810">MEIDDQTVEYIGENDGFFIRYLLIKNDPNFAFCHLFLNGQIIGDQNEACYLVTWLSSMRNVKERIADNSKLLYHREFFNRNDQELFELILKSNELKNDFNIESDYLPVLENEVWNNCHISIDETTDAYLIMMLEIDDKIKFLWKGWRQPCAIDKISRLYSVVIDKKVIIETIEKVLSKLQPSNN</sequence>
<dbReference type="EMBL" id="JBHSQB010000004">
    <property type="protein sequence ID" value="MFC6095932.1"/>
    <property type="molecule type" value="Genomic_DNA"/>
</dbReference>
<dbReference type="RefSeq" id="WP_379790626.1">
    <property type="nucleotide sequence ID" value="NZ_JBHSQB010000004.1"/>
</dbReference>
<gene>
    <name evidence="1" type="ORF">ACFPVY_04675</name>
</gene>
<evidence type="ECO:0000313" key="2">
    <source>
        <dbReference type="Proteomes" id="UP001596287"/>
    </source>
</evidence>
<protein>
    <submittedName>
        <fullName evidence="1">Imm42 family immunity protein</fullName>
    </submittedName>
</protein>
<dbReference type="InterPro" id="IPR028958">
    <property type="entry name" value="Imm42"/>
</dbReference>
<organism evidence="1 2">
    <name type="scientific">Flavobacterium qiangtangense</name>
    <dbReference type="NCBI Taxonomy" id="1442595"/>
    <lineage>
        <taxon>Bacteria</taxon>
        <taxon>Pseudomonadati</taxon>
        <taxon>Bacteroidota</taxon>
        <taxon>Flavobacteriia</taxon>
        <taxon>Flavobacteriales</taxon>
        <taxon>Flavobacteriaceae</taxon>
        <taxon>Flavobacterium</taxon>
    </lineage>
</organism>
<reference evidence="2" key="1">
    <citation type="journal article" date="2019" name="Int. J. Syst. Evol. Microbiol.">
        <title>The Global Catalogue of Microorganisms (GCM) 10K type strain sequencing project: providing services to taxonomists for standard genome sequencing and annotation.</title>
        <authorList>
            <consortium name="The Broad Institute Genomics Platform"/>
            <consortium name="The Broad Institute Genome Sequencing Center for Infectious Disease"/>
            <person name="Wu L."/>
            <person name="Ma J."/>
        </authorList>
    </citation>
    <scope>NUCLEOTIDE SEQUENCE [LARGE SCALE GENOMIC DNA]</scope>
    <source>
        <strain evidence="2">CCUG 49679</strain>
    </source>
</reference>
<dbReference type="Proteomes" id="UP001596287">
    <property type="component" value="Unassembled WGS sequence"/>
</dbReference>
<comment type="caution">
    <text evidence="1">The sequence shown here is derived from an EMBL/GenBank/DDBJ whole genome shotgun (WGS) entry which is preliminary data.</text>
</comment>
<dbReference type="Pfam" id="PF15593">
    <property type="entry name" value="Imm42"/>
    <property type="match status" value="1"/>
</dbReference>
<evidence type="ECO:0000313" key="1">
    <source>
        <dbReference type="EMBL" id="MFC6095932.1"/>
    </source>
</evidence>
<proteinExistence type="predicted"/>